<evidence type="ECO:0000313" key="1">
    <source>
        <dbReference type="EMBL" id="KAI1902622.1"/>
    </source>
</evidence>
<evidence type="ECO:0000313" key="2">
    <source>
        <dbReference type="Proteomes" id="UP000829720"/>
    </source>
</evidence>
<organism evidence="1 2">
    <name type="scientific">Albula goreensis</name>
    <dbReference type="NCBI Taxonomy" id="1534307"/>
    <lineage>
        <taxon>Eukaryota</taxon>
        <taxon>Metazoa</taxon>
        <taxon>Chordata</taxon>
        <taxon>Craniata</taxon>
        <taxon>Vertebrata</taxon>
        <taxon>Euteleostomi</taxon>
        <taxon>Actinopterygii</taxon>
        <taxon>Neopterygii</taxon>
        <taxon>Teleostei</taxon>
        <taxon>Albuliformes</taxon>
        <taxon>Albulidae</taxon>
        <taxon>Albula</taxon>
    </lineage>
</organism>
<reference evidence="1" key="1">
    <citation type="submission" date="2021-01" db="EMBL/GenBank/DDBJ databases">
        <authorList>
            <person name="Zahm M."/>
            <person name="Roques C."/>
            <person name="Cabau C."/>
            <person name="Klopp C."/>
            <person name="Donnadieu C."/>
            <person name="Jouanno E."/>
            <person name="Lampietro C."/>
            <person name="Louis A."/>
            <person name="Herpin A."/>
            <person name="Echchiki A."/>
            <person name="Berthelot C."/>
            <person name="Parey E."/>
            <person name="Roest-Crollius H."/>
            <person name="Braasch I."/>
            <person name="Postlethwait J."/>
            <person name="Bobe J."/>
            <person name="Montfort J."/>
            <person name="Bouchez O."/>
            <person name="Begum T."/>
            <person name="Mejri S."/>
            <person name="Adams A."/>
            <person name="Chen W.-J."/>
            <person name="Guiguen Y."/>
        </authorList>
    </citation>
    <scope>NUCLEOTIDE SEQUENCE</scope>
    <source>
        <tissue evidence="1">Blood</tissue>
    </source>
</reference>
<sequence length="104" mass="11543">MCSVCECLRVYSTGRRLAPLERRVGAMPRPAACNYSIIPCHMRRAPGTPRLSLQTPSSCQCHPCQQHVARDTEKQPSEEMTVFEMIEAECSSRSTPSCNATAQI</sequence>
<protein>
    <submittedName>
        <fullName evidence="1">Uncharacterized protein</fullName>
    </submittedName>
</protein>
<name>A0A8T3E076_9TELE</name>
<dbReference type="AlphaFoldDB" id="A0A8T3E076"/>
<dbReference type="Proteomes" id="UP000829720">
    <property type="component" value="Unassembled WGS sequence"/>
</dbReference>
<dbReference type="EMBL" id="JAERUA010000002">
    <property type="protein sequence ID" value="KAI1902622.1"/>
    <property type="molecule type" value="Genomic_DNA"/>
</dbReference>
<proteinExistence type="predicted"/>
<keyword evidence="2" id="KW-1185">Reference proteome</keyword>
<gene>
    <name evidence="1" type="ORF">AGOR_G00017830</name>
</gene>
<accession>A0A8T3E076</accession>
<comment type="caution">
    <text evidence="1">The sequence shown here is derived from an EMBL/GenBank/DDBJ whole genome shotgun (WGS) entry which is preliminary data.</text>
</comment>